<dbReference type="GO" id="GO:0055085">
    <property type="term" value="P:transmembrane transport"/>
    <property type="evidence" value="ECO:0007669"/>
    <property type="project" value="InterPro"/>
</dbReference>
<dbReference type="Pfam" id="PF03739">
    <property type="entry name" value="LptF_LptG"/>
    <property type="match status" value="1"/>
</dbReference>
<organism evidence="10 11">
    <name type="scientific">Sphaerotilus natans subsp. natans DSM 6575</name>
    <dbReference type="NCBI Taxonomy" id="1286631"/>
    <lineage>
        <taxon>Bacteria</taxon>
        <taxon>Pseudomonadati</taxon>
        <taxon>Pseudomonadota</taxon>
        <taxon>Betaproteobacteria</taxon>
        <taxon>Burkholderiales</taxon>
        <taxon>Sphaerotilaceae</taxon>
        <taxon>Sphaerotilus</taxon>
    </lineage>
</organism>
<dbReference type="PANTHER" id="PTHR33529">
    <property type="entry name" value="SLR0882 PROTEIN-RELATED"/>
    <property type="match status" value="1"/>
</dbReference>
<name>A0A059KFX9_9BURK</name>
<evidence type="ECO:0000256" key="6">
    <source>
        <dbReference type="ARBA" id="ARBA00022692"/>
    </source>
</evidence>
<dbReference type="Proteomes" id="UP000026714">
    <property type="component" value="Unassembled WGS sequence"/>
</dbReference>
<dbReference type="AlphaFoldDB" id="A0A059KFX9"/>
<dbReference type="eggNOG" id="COG0795">
    <property type="taxonomic scope" value="Bacteria"/>
</dbReference>
<evidence type="ECO:0000313" key="10">
    <source>
        <dbReference type="EMBL" id="KDB50377.1"/>
    </source>
</evidence>
<accession>A0A059KFX9</accession>
<dbReference type="PANTHER" id="PTHR33529:SF7">
    <property type="entry name" value="LIPOPOLYSACCHARIDE EXPORT SYSTEM PERMEASE PROTEIN LPTF"/>
    <property type="match status" value="1"/>
</dbReference>
<dbReference type="InterPro" id="IPR005495">
    <property type="entry name" value="LptG/LptF_permease"/>
</dbReference>
<gene>
    <name evidence="10" type="ORF">X805_40420</name>
</gene>
<evidence type="ECO:0000256" key="2">
    <source>
        <dbReference type="ARBA" id="ARBA00014213"/>
    </source>
</evidence>
<feature type="transmembrane region" description="Helical" evidence="9">
    <location>
        <begin position="266"/>
        <end position="285"/>
    </location>
</feature>
<dbReference type="STRING" id="34103.SAMN05421778_13043"/>
<feature type="transmembrane region" description="Helical" evidence="9">
    <location>
        <begin position="297"/>
        <end position="315"/>
    </location>
</feature>
<keyword evidence="5" id="KW-0997">Cell inner membrane</keyword>
<feature type="transmembrane region" description="Helical" evidence="9">
    <location>
        <begin position="15"/>
        <end position="36"/>
    </location>
</feature>
<keyword evidence="3" id="KW-0813">Transport</keyword>
<dbReference type="GO" id="GO:0043190">
    <property type="term" value="C:ATP-binding cassette (ABC) transporter complex"/>
    <property type="evidence" value="ECO:0007669"/>
    <property type="project" value="InterPro"/>
</dbReference>
<feature type="transmembrane region" description="Helical" evidence="9">
    <location>
        <begin position="105"/>
        <end position="124"/>
    </location>
</feature>
<evidence type="ECO:0000256" key="7">
    <source>
        <dbReference type="ARBA" id="ARBA00022989"/>
    </source>
</evidence>
<reference evidence="10 11" key="1">
    <citation type="journal article" date="2014" name="FEMS Microbiol. Ecol.">
        <title>Sphaerotilus natans encrusted with nanoball-shaped Fe(III) oxide minerals formed by nitrate-reducing mixotrophic Fe(II) oxidation.</title>
        <authorList>
            <person name="Park S."/>
            <person name="Kim D.H."/>
            <person name="Lee J.H."/>
            <person name="Hur H.G."/>
        </authorList>
    </citation>
    <scope>NUCLEOTIDE SEQUENCE [LARGE SCALE GENOMIC DNA]</scope>
    <source>
        <strain evidence="10 11">DSM 6575</strain>
    </source>
</reference>
<dbReference type="RefSeq" id="WP_037486008.1">
    <property type="nucleotide sequence ID" value="NZ_AZRA01000147.1"/>
</dbReference>
<feature type="transmembrane region" description="Helical" evidence="9">
    <location>
        <begin position="48"/>
        <end position="76"/>
    </location>
</feature>
<evidence type="ECO:0000313" key="11">
    <source>
        <dbReference type="Proteomes" id="UP000026714"/>
    </source>
</evidence>
<sequence length="368" mass="40211">MLFDSTLRKDLSRSFGGTLIVILTIVLTMMLIRTLGMAAGGKVSPQDVVLLLGYIALAQLPTMLSLSLFVAVVSVLTRMYRDSEMAVWFSSGVSIARFVRPVLRFAVPVLVAVAALMLLVWPWANRNTTELRDRYERRSDLSRVAPGQFQTSSDGRRVFFLDKQSADSSDGRNIFILDQREDGESVTTAQAGRIEPREDGQRELVLSNGARTDLDVEGGTRTIARFERYVVRIGEKSAGPLVELPPKAQDTLALLRADSARSRGELVWRLGMILAAFNLLLWGIGLASGGPRGGNNWVLMVALLGFVVYFNLVSLSQAWVANGRLPAAGALLAVHGSMLAGALALLRWRVAGSNLPRLPWHRPPSPTS</sequence>
<proteinExistence type="predicted"/>
<evidence type="ECO:0000256" key="4">
    <source>
        <dbReference type="ARBA" id="ARBA00022475"/>
    </source>
</evidence>
<keyword evidence="7 9" id="KW-1133">Transmembrane helix</keyword>
<dbReference type="EMBL" id="AZRA01000147">
    <property type="protein sequence ID" value="KDB50377.1"/>
    <property type="molecule type" value="Genomic_DNA"/>
</dbReference>
<evidence type="ECO:0000256" key="5">
    <source>
        <dbReference type="ARBA" id="ARBA00022519"/>
    </source>
</evidence>
<dbReference type="InterPro" id="IPR030922">
    <property type="entry name" value="LptF"/>
</dbReference>
<dbReference type="NCBIfam" id="TIGR04407">
    <property type="entry name" value="LptF_YjgP"/>
    <property type="match status" value="1"/>
</dbReference>
<evidence type="ECO:0000256" key="1">
    <source>
        <dbReference type="ARBA" id="ARBA00004429"/>
    </source>
</evidence>
<comment type="subcellular location">
    <subcellularLocation>
        <location evidence="1">Cell inner membrane</location>
        <topology evidence="1">Multi-pass membrane protein</topology>
    </subcellularLocation>
</comment>
<feature type="transmembrane region" description="Helical" evidence="9">
    <location>
        <begin position="327"/>
        <end position="348"/>
    </location>
</feature>
<evidence type="ECO:0000256" key="8">
    <source>
        <dbReference type="ARBA" id="ARBA00023136"/>
    </source>
</evidence>
<protein>
    <recommendedName>
        <fullName evidence="2">Lipopolysaccharide export system permease protein LptF</fullName>
    </recommendedName>
</protein>
<evidence type="ECO:0000256" key="9">
    <source>
        <dbReference type="SAM" id="Phobius"/>
    </source>
</evidence>
<dbReference type="PATRIC" id="fig|1286631.3.peg.3932"/>
<keyword evidence="8 9" id="KW-0472">Membrane</keyword>
<dbReference type="GO" id="GO:0015920">
    <property type="term" value="P:lipopolysaccharide transport"/>
    <property type="evidence" value="ECO:0007669"/>
    <property type="project" value="TreeGrafter"/>
</dbReference>
<keyword evidence="11" id="KW-1185">Reference proteome</keyword>
<comment type="caution">
    <text evidence="10">The sequence shown here is derived from an EMBL/GenBank/DDBJ whole genome shotgun (WGS) entry which is preliminary data.</text>
</comment>
<keyword evidence="6 9" id="KW-0812">Transmembrane</keyword>
<keyword evidence="4" id="KW-1003">Cell membrane</keyword>
<evidence type="ECO:0000256" key="3">
    <source>
        <dbReference type="ARBA" id="ARBA00022448"/>
    </source>
</evidence>